<keyword evidence="4 6" id="KW-1133">Transmembrane helix</keyword>
<evidence type="ECO:0000256" key="2">
    <source>
        <dbReference type="ARBA" id="ARBA00022475"/>
    </source>
</evidence>
<dbReference type="InterPro" id="IPR044878">
    <property type="entry name" value="UbiA_sf"/>
</dbReference>
<evidence type="ECO:0000256" key="1">
    <source>
        <dbReference type="ARBA" id="ARBA00004141"/>
    </source>
</evidence>
<evidence type="ECO:0000313" key="7">
    <source>
        <dbReference type="EMBL" id="MYM81646.1"/>
    </source>
</evidence>
<keyword evidence="3 6" id="KW-0812">Transmembrane</keyword>
<keyword evidence="7" id="KW-0808">Transferase</keyword>
<name>A0A6L8MIN0_9BURK</name>
<organism evidence="7 8">
    <name type="scientific">Duganella lactea</name>
    <dbReference type="NCBI Taxonomy" id="2692173"/>
    <lineage>
        <taxon>Bacteria</taxon>
        <taxon>Pseudomonadati</taxon>
        <taxon>Pseudomonadota</taxon>
        <taxon>Betaproteobacteria</taxon>
        <taxon>Burkholderiales</taxon>
        <taxon>Oxalobacteraceae</taxon>
        <taxon>Telluria group</taxon>
        <taxon>Duganella</taxon>
    </lineage>
</organism>
<feature type="transmembrane region" description="Helical" evidence="6">
    <location>
        <begin position="216"/>
        <end position="238"/>
    </location>
</feature>
<dbReference type="AlphaFoldDB" id="A0A6L8MIN0"/>
<dbReference type="RefSeq" id="WP_161018817.1">
    <property type="nucleotide sequence ID" value="NZ_WWCP01000005.1"/>
</dbReference>
<feature type="transmembrane region" description="Helical" evidence="6">
    <location>
        <begin position="88"/>
        <end position="112"/>
    </location>
</feature>
<evidence type="ECO:0000256" key="3">
    <source>
        <dbReference type="ARBA" id="ARBA00022692"/>
    </source>
</evidence>
<gene>
    <name evidence="7" type="ORF">GTP44_06710</name>
</gene>
<dbReference type="InterPro" id="IPR000537">
    <property type="entry name" value="UbiA_prenyltransferase"/>
</dbReference>
<comment type="caution">
    <text evidence="7">The sequence shown here is derived from an EMBL/GenBank/DDBJ whole genome shotgun (WGS) entry which is preliminary data.</text>
</comment>
<evidence type="ECO:0000256" key="5">
    <source>
        <dbReference type="ARBA" id="ARBA00023136"/>
    </source>
</evidence>
<evidence type="ECO:0000256" key="4">
    <source>
        <dbReference type="ARBA" id="ARBA00022989"/>
    </source>
</evidence>
<dbReference type="GO" id="GO:0016765">
    <property type="term" value="F:transferase activity, transferring alkyl or aryl (other than methyl) groups"/>
    <property type="evidence" value="ECO:0007669"/>
    <property type="project" value="InterPro"/>
</dbReference>
<keyword evidence="5 6" id="KW-0472">Membrane</keyword>
<dbReference type="Pfam" id="PF01040">
    <property type="entry name" value="UbiA"/>
    <property type="match status" value="1"/>
</dbReference>
<comment type="subcellular location">
    <subcellularLocation>
        <location evidence="1">Membrane</location>
        <topology evidence="1">Multi-pass membrane protein</topology>
    </subcellularLocation>
</comment>
<accession>A0A6L8MIN0</accession>
<sequence length="305" mass="33376">MTADTPPVSRRPSVPRALWRALRPRHWLKNLLVFVPMLAAHALHAGTALQSLLAFAAFCLCASSAYLLNDVLDAADDRHHPVKRHRPVASGALPASLARLVSGLLALTALAACAYYDALLLLAVAVYFVATVAYSLYLKRLLMVDTVMLALLHTLRVLGGCAVTRIEPSFWLLAFSFFLFLSLALLKRHSELVNLHRAGKDKTSGRGYATADRQPIGMMGMMGMKSAFVSVVIFMLYFNSANVLKLYTHPAWLFGIVPLAMLWLGRLWMLSFRGEVHDDPLLYVSKDPFSLVVIAACAGLGAAAL</sequence>
<feature type="transmembrane region" description="Helical" evidence="6">
    <location>
        <begin position="169"/>
        <end position="186"/>
    </location>
</feature>
<dbReference type="Gene3D" id="1.10.357.140">
    <property type="entry name" value="UbiA prenyltransferase"/>
    <property type="match status" value="1"/>
</dbReference>
<feature type="transmembrane region" description="Helical" evidence="6">
    <location>
        <begin position="118"/>
        <end position="137"/>
    </location>
</feature>
<feature type="transmembrane region" description="Helical" evidence="6">
    <location>
        <begin position="49"/>
        <end position="68"/>
    </location>
</feature>
<dbReference type="Proteomes" id="UP000474565">
    <property type="component" value="Unassembled WGS sequence"/>
</dbReference>
<keyword evidence="2" id="KW-1003">Cell membrane</keyword>
<protein>
    <submittedName>
        <fullName evidence="7">UbiA family prenyltransferase</fullName>
    </submittedName>
</protein>
<proteinExistence type="predicted"/>
<dbReference type="NCBIfam" id="NF006088">
    <property type="entry name" value="PRK08238.1"/>
    <property type="match status" value="1"/>
</dbReference>
<evidence type="ECO:0000256" key="6">
    <source>
        <dbReference type="SAM" id="Phobius"/>
    </source>
</evidence>
<feature type="transmembrane region" description="Helical" evidence="6">
    <location>
        <begin position="250"/>
        <end position="269"/>
    </location>
</feature>
<evidence type="ECO:0000313" key="8">
    <source>
        <dbReference type="Proteomes" id="UP000474565"/>
    </source>
</evidence>
<reference evidence="7 8" key="1">
    <citation type="submission" date="2019-12" db="EMBL/GenBank/DDBJ databases">
        <title>Novel species isolated from a subtropical stream in China.</title>
        <authorList>
            <person name="Lu H."/>
        </authorList>
    </citation>
    <scope>NUCLEOTIDE SEQUENCE [LARGE SCALE GENOMIC DNA]</scope>
    <source>
        <strain evidence="7 8">FT50W</strain>
    </source>
</reference>
<dbReference type="CDD" id="cd13963">
    <property type="entry name" value="PT_UbiA_2"/>
    <property type="match status" value="1"/>
</dbReference>
<dbReference type="EMBL" id="WWCP01000005">
    <property type="protein sequence ID" value="MYM81646.1"/>
    <property type="molecule type" value="Genomic_DNA"/>
</dbReference>
<dbReference type="GO" id="GO:0016020">
    <property type="term" value="C:membrane"/>
    <property type="evidence" value="ECO:0007669"/>
    <property type="project" value="UniProtKB-SubCell"/>
</dbReference>